<evidence type="ECO:0000313" key="1">
    <source>
        <dbReference type="EMBL" id="KAK7280357.1"/>
    </source>
</evidence>
<dbReference type="EMBL" id="JAYKXN010000006">
    <property type="protein sequence ID" value="KAK7280357.1"/>
    <property type="molecule type" value="Genomic_DNA"/>
</dbReference>
<protein>
    <submittedName>
        <fullName evidence="1">Uncharacterized protein</fullName>
    </submittedName>
</protein>
<evidence type="ECO:0000313" key="2">
    <source>
        <dbReference type="Proteomes" id="UP001359559"/>
    </source>
</evidence>
<sequence length="115" mass="12706">MLNPIFVDRLIWPLSLTLNGEAKSDAAAIDGIMEALRDSSNRIIGLCGEYDQRDNLFAVTVVLTITGKRPNLITIQHEIARKLSFPLEHGQPERTPTLVPGVLTITTTTKRNPTL</sequence>
<accession>A0AAN9IIH1</accession>
<dbReference type="AlphaFoldDB" id="A0AAN9IIH1"/>
<name>A0AAN9IIH1_CLITE</name>
<organism evidence="1 2">
    <name type="scientific">Clitoria ternatea</name>
    <name type="common">Butterfly pea</name>
    <dbReference type="NCBI Taxonomy" id="43366"/>
    <lineage>
        <taxon>Eukaryota</taxon>
        <taxon>Viridiplantae</taxon>
        <taxon>Streptophyta</taxon>
        <taxon>Embryophyta</taxon>
        <taxon>Tracheophyta</taxon>
        <taxon>Spermatophyta</taxon>
        <taxon>Magnoliopsida</taxon>
        <taxon>eudicotyledons</taxon>
        <taxon>Gunneridae</taxon>
        <taxon>Pentapetalae</taxon>
        <taxon>rosids</taxon>
        <taxon>fabids</taxon>
        <taxon>Fabales</taxon>
        <taxon>Fabaceae</taxon>
        <taxon>Papilionoideae</taxon>
        <taxon>50 kb inversion clade</taxon>
        <taxon>NPAAA clade</taxon>
        <taxon>indigoferoid/millettioid clade</taxon>
        <taxon>Phaseoleae</taxon>
        <taxon>Clitoria</taxon>
    </lineage>
</organism>
<comment type="caution">
    <text evidence="1">The sequence shown here is derived from an EMBL/GenBank/DDBJ whole genome shotgun (WGS) entry which is preliminary data.</text>
</comment>
<reference evidence="1 2" key="1">
    <citation type="submission" date="2024-01" db="EMBL/GenBank/DDBJ databases">
        <title>The genomes of 5 underutilized Papilionoideae crops provide insights into root nodulation and disease resistance.</title>
        <authorList>
            <person name="Yuan L."/>
        </authorList>
    </citation>
    <scope>NUCLEOTIDE SEQUENCE [LARGE SCALE GENOMIC DNA]</scope>
    <source>
        <strain evidence="1">LY-2023</strain>
        <tissue evidence="1">Leaf</tissue>
    </source>
</reference>
<dbReference type="Proteomes" id="UP001359559">
    <property type="component" value="Unassembled WGS sequence"/>
</dbReference>
<proteinExistence type="predicted"/>
<keyword evidence="2" id="KW-1185">Reference proteome</keyword>
<gene>
    <name evidence="1" type="ORF">RJT34_25420</name>
</gene>